<evidence type="ECO:0000256" key="2">
    <source>
        <dbReference type="ARBA" id="ARBA00023002"/>
    </source>
</evidence>
<keyword evidence="3" id="KW-0520">NAD</keyword>
<evidence type="ECO:0000259" key="5">
    <source>
        <dbReference type="Pfam" id="PF00389"/>
    </source>
</evidence>
<sequence>MTATVTAYCSEALLVMNRESFDAHFDRPRLDRLRSLVALPDPIWTDELDSARARARLATADLIVSSWGVPRLTADRLAAAPRLKAVFHAAGSVRSVADGVLWARDIVLTSAADANAIPVAEYTLAAIILAGKKAPFLAADAATAYRGWGQSQGFGDLSNFRRTIGVVGFSRIGRRVVDLLRVLDGPSVLVADPHADPAEVEAAGARLVGLDELLPRVDVLSLHAPALPSTYQMIGARELAGLPDRATVINTARGSLIDSAALAAECRAGRLFAILDVTDPEPLPADSPLRSTPNVMITPHIAGSLGTEIHRLTDHMLAELTRWLAGEPLRHRITADLFPLTA</sequence>
<dbReference type="Pfam" id="PF02826">
    <property type="entry name" value="2-Hacid_dh_C"/>
    <property type="match status" value="1"/>
</dbReference>
<gene>
    <name evidence="7" type="ORF">GCM10009554_48250</name>
</gene>
<dbReference type="InterPro" id="IPR036291">
    <property type="entry name" value="NAD(P)-bd_dom_sf"/>
</dbReference>
<keyword evidence="2 4" id="KW-0560">Oxidoreductase</keyword>
<dbReference type="InterPro" id="IPR050857">
    <property type="entry name" value="D-2-hydroxyacid_DH"/>
</dbReference>
<feature type="domain" description="D-isomer specific 2-hydroxyacid dehydrogenase NAD-binding" evidence="6">
    <location>
        <begin position="140"/>
        <end position="302"/>
    </location>
</feature>
<evidence type="ECO:0000313" key="8">
    <source>
        <dbReference type="Proteomes" id="UP001500542"/>
    </source>
</evidence>
<accession>A0ABN1QYZ9</accession>
<name>A0ABN1QYZ9_9ACTN</name>
<dbReference type="PANTHER" id="PTHR42789:SF1">
    <property type="entry name" value="D-ISOMER SPECIFIC 2-HYDROXYACID DEHYDROGENASE FAMILY PROTEIN (AFU_ORTHOLOGUE AFUA_6G10090)"/>
    <property type="match status" value="1"/>
</dbReference>
<dbReference type="SUPFAM" id="SSF52283">
    <property type="entry name" value="Formate/glycerate dehydrogenase catalytic domain-like"/>
    <property type="match status" value="1"/>
</dbReference>
<reference evidence="7 8" key="1">
    <citation type="journal article" date="2019" name="Int. J. Syst. Evol. Microbiol.">
        <title>The Global Catalogue of Microorganisms (GCM) 10K type strain sequencing project: providing services to taxonomists for standard genome sequencing and annotation.</title>
        <authorList>
            <consortium name="The Broad Institute Genomics Platform"/>
            <consortium name="The Broad Institute Genome Sequencing Center for Infectious Disease"/>
            <person name="Wu L."/>
            <person name="Ma J."/>
        </authorList>
    </citation>
    <scope>NUCLEOTIDE SEQUENCE [LARGE SCALE GENOMIC DNA]</scope>
    <source>
        <strain evidence="7 8">JCM 10977</strain>
    </source>
</reference>
<evidence type="ECO:0000256" key="1">
    <source>
        <dbReference type="ARBA" id="ARBA00005854"/>
    </source>
</evidence>
<dbReference type="Gene3D" id="3.40.50.720">
    <property type="entry name" value="NAD(P)-binding Rossmann-like Domain"/>
    <property type="match status" value="2"/>
</dbReference>
<dbReference type="Proteomes" id="UP001500542">
    <property type="component" value="Unassembled WGS sequence"/>
</dbReference>
<protein>
    <submittedName>
        <fullName evidence="7">Hydroxyacid dehydrogenase</fullName>
    </submittedName>
</protein>
<dbReference type="InterPro" id="IPR006140">
    <property type="entry name" value="D-isomer_DH_NAD-bd"/>
</dbReference>
<evidence type="ECO:0000256" key="4">
    <source>
        <dbReference type="RuleBase" id="RU003719"/>
    </source>
</evidence>
<dbReference type="InterPro" id="IPR006139">
    <property type="entry name" value="D-isomer_2_OHA_DH_cat_dom"/>
</dbReference>
<comment type="similarity">
    <text evidence="1 4">Belongs to the D-isomer specific 2-hydroxyacid dehydrogenase family.</text>
</comment>
<evidence type="ECO:0000259" key="6">
    <source>
        <dbReference type="Pfam" id="PF02826"/>
    </source>
</evidence>
<organism evidence="7 8">
    <name type="scientific">Kribbella koreensis</name>
    <dbReference type="NCBI Taxonomy" id="57909"/>
    <lineage>
        <taxon>Bacteria</taxon>
        <taxon>Bacillati</taxon>
        <taxon>Actinomycetota</taxon>
        <taxon>Actinomycetes</taxon>
        <taxon>Propionibacteriales</taxon>
        <taxon>Kribbellaceae</taxon>
        <taxon>Kribbella</taxon>
    </lineage>
</organism>
<dbReference type="CDD" id="cd12167">
    <property type="entry name" value="2-Hacid_dh_8"/>
    <property type="match status" value="1"/>
</dbReference>
<evidence type="ECO:0000256" key="3">
    <source>
        <dbReference type="ARBA" id="ARBA00023027"/>
    </source>
</evidence>
<dbReference type="PANTHER" id="PTHR42789">
    <property type="entry name" value="D-ISOMER SPECIFIC 2-HYDROXYACID DEHYDROGENASE FAMILY PROTEIN (AFU_ORTHOLOGUE AFUA_6G10090)"/>
    <property type="match status" value="1"/>
</dbReference>
<feature type="domain" description="D-isomer specific 2-hydroxyacid dehydrogenase catalytic" evidence="5">
    <location>
        <begin position="45"/>
        <end position="333"/>
    </location>
</feature>
<dbReference type="RefSeq" id="WP_343974275.1">
    <property type="nucleotide sequence ID" value="NZ_BAAAHK010000012.1"/>
</dbReference>
<comment type="caution">
    <text evidence="7">The sequence shown here is derived from an EMBL/GenBank/DDBJ whole genome shotgun (WGS) entry which is preliminary data.</text>
</comment>
<keyword evidence="8" id="KW-1185">Reference proteome</keyword>
<evidence type="ECO:0000313" key="7">
    <source>
        <dbReference type="EMBL" id="GAA0949503.1"/>
    </source>
</evidence>
<proteinExistence type="inferred from homology"/>
<dbReference type="SUPFAM" id="SSF51735">
    <property type="entry name" value="NAD(P)-binding Rossmann-fold domains"/>
    <property type="match status" value="1"/>
</dbReference>
<dbReference type="Pfam" id="PF00389">
    <property type="entry name" value="2-Hacid_dh"/>
    <property type="match status" value="1"/>
</dbReference>
<dbReference type="EMBL" id="BAAAHK010000012">
    <property type="protein sequence ID" value="GAA0949503.1"/>
    <property type="molecule type" value="Genomic_DNA"/>
</dbReference>